<protein>
    <recommendedName>
        <fullName evidence="3">NodB homology domain-containing protein</fullName>
    </recommendedName>
</protein>
<evidence type="ECO:0000256" key="2">
    <source>
        <dbReference type="ARBA" id="ARBA00022801"/>
    </source>
</evidence>
<dbReference type="PROSITE" id="PS51677">
    <property type="entry name" value="NODB"/>
    <property type="match status" value="1"/>
</dbReference>
<dbReference type="InterPro" id="IPR050248">
    <property type="entry name" value="Polysacc_deacetylase_ArnD"/>
</dbReference>
<sequence length="196" mass="22049">MRIFVITKRTLIIAAIVLAVVVTGIILLLSFSPGAAAVSSSTVVEEYEMEVLAGQKKEVPVYSVDRADQKIALTIDAAWEDDKTPFILETLERYDVKATFFLCGFWVEKYPENVKAIAAAGHELGNHTATHPHMNQLSKKQIKKELSDFEDMMVKLVGQKTTVFRPPYGEYNDTVITTVREMGYEVIQWDLDAFQT</sequence>
<keyword evidence="2" id="KW-0378">Hydrolase</keyword>
<gene>
    <name evidence="4" type="ORF">SDC9_164288</name>
</gene>
<proteinExistence type="predicted"/>
<dbReference type="PANTHER" id="PTHR10587:SF133">
    <property type="entry name" value="CHITIN DEACETYLASE 1-RELATED"/>
    <property type="match status" value="1"/>
</dbReference>
<dbReference type="InterPro" id="IPR011330">
    <property type="entry name" value="Glyco_hydro/deAcase_b/a-brl"/>
</dbReference>
<dbReference type="GO" id="GO:0046872">
    <property type="term" value="F:metal ion binding"/>
    <property type="evidence" value="ECO:0007669"/>
    <property type="project" value="UniProtKB-KW"/>
</dbReference>
<dbReference type="PANTHER" id="PTHR10587">
    <property type="entry name" value="GLYCOSYL TRANSFERASE-RELATED"/>
    <property type="match status" value="1"/>
</dbReference>
<dbReference type="GO" id="GO:0005975">
    <property type="term" value="P:carbohydrate metabolic process"/>
    <property type="evidence" value="ECO:0007669"/>
    <property type="project" value="InterPro"/>
</dbReference>
<evidence type="ECO:0000259" key="3">
    <source>
        <dbReference type="PROSITE" id="PS51677"/>
    </source>
</evidence>
<dbReference type="InterPro" id="IPR002509">
    <property type="entry name" value="NODB_dom"/>
</dbReference>
<organism evidence="4">
    <name type="scientific">bioreactor metagenome</name>
    <dbReference type="NCBI Taxonomy" id="1076179"/>
    <lineage>
        <taxon>unclassified sequences</taxon>
        <taxon>metagenomes</taxon>
        <taxon>ecological metagenomes</taxon>
    </lineage>
</organism>
<dbReference type="EMBL" id="VSSQ01063952">
    <property type="protein sequence ID" value="MPN16939.1"/>
    <property type="molecule type" value="Genomic_DNA"/>
</dbReference>
<comment type="caution">
    <text evidence="4">The sequence shown here is derived from an EMBL/GenBank/DDBJ whole genome shotgun (WGS) entry which is preliminary data.</text>
</comment>
<evidence type="ECO:0000313" key="4">
    <source>
        <dbReference type="EMBL" id="MPN16939.1"/>
    </source>
</evidence>
<accession>A0A645FTY5</accession>
<name>A0A645FTY5_9ZZZZ</name>
<dbReference type="Gene3D" id="3.20.20.370">
    <property type="entry name" value="Glycoside hydrolase/deacetylase"/>
    <property type="match status" value="1"/>
</dbReference>
<dbReference type="GO" id="GO:0016020">
    <property type="term" value="C:membrane"/>
    <property type="evidence" value="ECO:0007669"/>
    <property type="project" value="TreeGrafter"/>
</dbReference>
<keyword evidence="1" id="KW-0479">Metal-binding</keyword>
<dbReference type="GO" id="GO:0016810">
    <property type="term" value="F:hydrolase activity, acting on carbon-nitrogen (but not peptide) bonds"/>
    <property type="evidence" value="ECO:0007669"/>
    <property type="project" value="InterPro"/>
</dbReference>
<dbReference type="AlphaFoldDB" id="A0A645FTY5"/>
<feature type="domain" description="NodB homology" evidence="3">
    <location>
        <begin position="69"/>
        <end position="196"/>
    </location>
</feature>
<reference evidence="4" key="1">
    <citation type="submission" date="2019-08" db="EMBL/GenBank/DDBJ databases">
        <authorList>
            <person name="Kucharzyk K."/>
            <person name="Murdoch R.W."/>
            <person name="Higgins S."/>
            <person name="Loffler F."/>
        </authorList>
    </citation>
    <scope>NUCLEOTIDE SEQUENCE</scope>
</reference>
<dbReference type="Pfam" id="PF01522">
    <property type="entry name" value="Polysacc_deac_1"/>
    <property type="match status" value="1"/>
</dbReference>
<dbReference type="SUPFAM" id="SSF88713">
    <property type="entry name" value="Glycoside hydrolase/deacetylase"/>
    <property type="match status" value="1"/>
</dbReference>
<evidence type="ECO:0000256" key="1">
    <source>
        <dbReference type="ARBA" id="ARBA00022723"/>
    </source>
</evidence>
<dbReference type="CDD" id="cd10917">
    <property type="entry name" value="CE4_NodB_like_6s_7s"/>
    <property type="match status" value="1"/>
</dbReference>